<feature type="domain" description="DNA2/NAM7 helicase-like C-terminal" evidence="5">
    <location>
        <begin position="991"/>
        <end position="1172"/>
    </location>
</feature>
<keyword evidence="4" id="KW-0067">ATP-binding</keyword>
<accession>A0A1X0QQU9</accession>
<dbReference type="CDD" id="cd18808">
    <property type="entry name" value="SF1_C_Upf1"/>
    <property type="match status" value="1"/>
</dbReference>
<dbReference type="EMBL" id="KV922070">
    <property type="protein sequence ID" value="ORE02135.1"/>
    <property type="molecule type" value="Genomic_DNA"/>
</dbReference>
<reference evidence="6" key="1">
    <citation type="journal article" date="2016" name="Proc. Natl. Acad. Sci. U.S.A.">
        <title>Lipid metabolic changes in an early divergent fungus govern the establishment of a mutualistic symbiosis with endobacteria.</title>
        <authorList>
            <person name="Lastovetsky O.A."/>
            <person name="Gaspar M.L."/>
            <person name="Mondo S.J."/>
            <person name="LaButti K.M."/>
            <person name="Sandor L."/>
            <person name="Grigoriev I.V."/>
            <person name="Henry S.A."/>
            <person name="Pawlowska T.E."/>
        </authorList>
    </citation>
    <scope>NUCLEOTIDE SEQUENCE [LARGE SCALE GENOMIC DNA]</scope>
    <source>
        <strain evidence="6">ATCC 52814</strain>
    </source>
</reference>
<evidence type="ECO:0000256" key="1">
    <source>
        <dbReference type="ARBA" id="ARBA00022741"/>
    </source>
</evidence>
<dbReference type="Gene3D" id="3.40.50.300">
    <property type="entry name" value="P-loop containing nucleotide triphosphate hydrolases"/>
    <property type="match status" value="2"/>
</dbReference>
<dbReference type="GO" id="GO:0043139">
    <property type="term" value="F:5'-3' DNA helicase activity"/>
    <property type="evidence" value="ECO:0007669"/>
    <property type="project" value="TreeGrafter"/>
</dbReference>
<dbReference type="PANTHER" id="PTHR43788:SF8">
    <property type="entry name" value="DNA-BINDING PROTEIN SMUBP-2"/>
    <property type="match status" value="1"/>
</dbReference>
<dbReference type="InterPro" id="IPR027417">
    <property type="entry name" value="P-loop_NTPase"/>
</dbReference>
<dbReference type="Proteomes" id="UP000242414">
    <property type="component" value="Unassembled WGS sequence"/>
</dbReference>
<protein>
    <recommendedName>
        <fullName evidence="5">DNA2/NAM7 helicase-like C-terminal domain-containing protein</fullName>
    </recommendedName>
</protein>
<dbReference type="Pfam" id="PF13087">
    <property type="entry name" value="AAA_12"/>
    <property type="match status" value="1"/>
</dbReference>
<dbReference type="PANTHER" id="PTHR43788">
    <property type="entry name" value="DNA2/NAM7 HELICASE FAMILY MEMBER"/>
    <property type="match status" value="1"/>
</dbReference>
<organism evidence="6">
    <name type="scientific">Rhizopus microsporus var. microsporus</name>
    <dbReference type="NCBI Taxonomy" id="86635"/>
    <lineage>
        <taxon>Eukaryota</taxon>
        <taxon>Fungi</taxon>
        <taxon>Fungi incertae sedis</taxon>
        <taxon>Mucoromycota</taxon>
        <taxon>Mucoromycotina</taxon>
        <taxon>Mucoromycetes</taxon>
        <taxon>Mucorales</taxon>
        <taxon>Mucorineae</taxon>
        <taxon>Rhizopodaceae</taxon>
        <taxon>Rhizopus</taxon>
    </lineage>
</organism>
<evidence type="ECO:0000256" key="2">
    <source>
        <dbReference type="ARBA" id="ARBA00022801"/>
    </source>
</evidence>
<dbReference type="VEuPathDB" id="FungiDB:BCV72DRAFT_215883"/>
<evidence type="ECO:0000256" key="4">
    <source>
        <dbReference type="ARBA" id="ARBA00022840"/>
    </source>
</evidence>
<dbReference type="AlphaFoldDB" id="A0A1X0QQU9"/>
<keyword evidence="2" id="KW-0378">Hydrolase</keyword>
<sequence>MHKSSIVNHTDTTDFMKALREAKHGQYLYQLRFSLPEEFYTDVIGDAETYRIRNFIPDFLYIKEDPATKIKKILIIDAKSSNNMSSTHQFQVVSYAFLIGYLIRDIPDLEVDALGGVWLPNDMEKPQMFRIDLVMGKIKLFYKKKLIDILKSSKPEWNLGKKCSACPFYAQCKEDAKGTVKQLPYMNQEKLSMIRENTPEDIEDLSGLFQNMNLHEHGRTRDMTNIQQYIQSYESKKPIFLGYATTSTAKDVDHAIYTSLLVDTYSRKPYAYAFHVFDFEEGVFLQDSFSFCVNASAYQLDDDKDNAAYCSFTDKFIGHLSTLLNFMDRRRSRCLFYVYNNKARDAIGSFLYNLIASKGKHLASLQNKRRVEILEAAAKCLVTLFQGVDLLGLSTPIAFPCMDEGQKSAGVERFVSIENLLEQNIALPASVCYELSDAVEWMASAYRKEGASLDSLYDESIHKQWLKREKNGSNGERVVQLVVQQLLDQLNWLHAVMETYWMLANEYMESNCIELFPLPCIPFKWPETRYFNHPILAKLTYFKQLECISACNTCRRDPIADLDMLRGLRMFQPSSSLILGFKSEHRLSKFEVSLQFEVIDTGDGRDLKENLDRLVLNDWHQYILVPDNYQDIIEVARYSHLLHMNTSKYKKKGITCVNISYVDIDERKLTLTKLGTLGKPAPKYRLYKRYTDFTTQKCLDAITRIDKEDEFMDIIDLLNDPNEWSRENAFDDIGFNSSSETQESLNTFNMSLSQKAIATSIIQRRLQIIWGPPGSGKTEFLSRFINWYVLHFVRCNGLTDLMIGVTAFTNTSILNLLKRIEDIQKQHGLEDLFSIIFVTYDTNEDRESNIKYVKWRESLTVVNKLKKESGIRVFVMGATVYSWNNIKDNWKSFKGCRMMLIDEGSQLLVSDALLAIRCLSFPRCRLIVAGDHMQLGPILANDYSKLTVSVKDPLLYGSIQQCLMRTEHNDAISTRAFLLQKDSVNDFGPNTLQLKDNWRMNDEMNRFFKLVYGPDLISRNPERKLKLREKDMKDDLVRSILDPSRAISLVNVQVPVYLMSQMQEVEANIVRKLVDAYLGSLKESPLPVRQDAPKVMVIAPYVKQCVAIKRRLNHVSAKILVGTVDKMQGQESDLIIACYVCKLNDYRNDFLVDFRRWNVTLSRAKCKVVVLAIDSLFEQNVHKQIVKSLGSSNFEPVDGLALLCLLKEWTTKRKSSHVWVVE</sequence>
<dbReference type="InterPro" id="IPR047187">
    <property type="entry name" value="SF1_C_Upf1"/>
</dbReference>
<dbReference type="OrthoDB" id="6513042at2759"/>
<proteinExistence type="predicted"/>
<dbReference type="GO" id="GO:0005524">
    <property type="term" value="F:ATP binding"/>
    <property type="evidence" value="ECO:0007669"/>
    <property type="project" value="UniProtKB-KW"/>
</dbReference>
<evidence type="ECO:0000256" key="3">
    <source>
        <dbReference type="ARBA" id="ARBA00022806"/>
    </source>
</evidence>
<keyword evidence="3" id="KW-0347">Helicase</keyword>
<dbReference type="InterPro" id="IPR050534">
    <property type="entry name" value="Coronavir_polyprotein_1ab"/>
</dbReference>
<evidence type="ECO:0000259" key="5">
    <source>
        <dbReference type="Pfam" id="PF13087"/>
    </source>
</evidence>
<name>A0A1X0QQU9_RHIZD</name>
<keyword evidence="1" id="KW-0547">Nucleotide-binding</keyword>
<dbReference type="InterPro" id="IPR041679">
    <property type="entry name" value="DNA2/NAM7-like_C"/>
</dbReference>
<dbReference type="Pfam" id="PF13245">
    <property type="entry name" value="AAA_19"/>
    <property type="match status" value="1"/>
</dbReference>
<evidence type="ECO:0000313" key="6">
    <source>
        <dbReference type="EMBL" id="ORE02135.1"/>
    </source>
</evidence>
<dbReference type="SUPFAM" id="SSF52540">
    <property type="entry name" value="P-loop containing nucleoside triphosphate hydrolases"/>
    <property type="match status" value="1"/>
</dbReference>
<dbReference type="GO" id="GO:0016787">
    <property type="term" value="F:hydrolase activity"/>
    <property type="evidence" value="ECO:0007669"/>
    <property type="project" value="UniProtKB-KW"/>
</dbReference>
<gene>
    <name evidence="6" type="ORF">BCV72DRAFT_215883</name>
</gene>